<dbReference type="STRING" id="915059.NH26_00100"/>
<dbReference type="Proteomes" id="UP000179797">
    <property type="component" value="Unassembled WGS sequence"/>
</dbReference>
<proteinExistence type="predicted"/>
<comment type="caution">
    <text evidence="2">The sequence shown here is derived from an EMBL/GenBank/DDBJ whole genome shotgun (WGS) entry which is preliminary data.</text>
</comment>
<keyword evidence="3" id="KW-1185">Reference proteome</keyword>
<organism evidence="2 3">
    <name type="scientific">Flammeovirga pacifica</name>
    <dbReference type="NCBI Taxonomy" id="915059"/>
    <lineage>
        <taxon>Bacteria</taxon>
        <taxon>Pseudomonadati</taxon>
        <taxon>Bacteroidota</taxon>
        <taxon>Cytophagia</taxon>
        <taxon>Cytophagales</taxon>
        <taxon>Flammeovirgaceae</taxon>
        <taxon>Flammeovirga</taxon>
    </lineage>
</organism>
<feature type="transmembrane region" description="Helical" evidence="1">
    <location>
        <begin position="171"/>
        <end position="192"/>
    </location>
</feature>
<reference evidence="2 3" key="1">
    <citation type="journal article" date="2012" name="Int. J. Syst. Evol. Microbiol.">
        <title>Flammeovirga pacifica sp. nov., isolated from deep-sea sediment.</title>
        <authorList>
            <person name="Xu H."/>
            <person name="Fu Y."/>
            <person name="Yang N."/>
            <person name="Ding Z."/>
            <person name="Lai Q."/>
            <person name="Zeng R."/>
        </authorList>
    </citation>
    <scope>NUCLEOTIDE SEQUENCE [LARGE SCALE GENOMIC DNA]</scope>
    <source>
        <strain evidence="3">DSM 24597 / LMG 26175 / WPAGA1</strain>
    </source>
</reference>
<name>A0A1S1YVG6_FLAPC</name>
<keyword evidence="1" id="KW-0812">Transmembrane</keyword>
<accession>A0A1S1YVG6</accession>
<evidence type="ECO:0000256" key="1">
    <source>
        <dbReference type="SAM" id="Phobius"/>
    </source>
</evidence>
<keyword evidence="1" id="KW-1133">Transmembrane helix</keyword>
<evidence type="ECO:0000313" key="2">
    <source>
        <dbReference type="EMBL" id="OHX64853.1"/>
    </source>
</evidence>
<dbReference type="RefSeq" id="WP_044228701.1">
    <property type="nucleotide sequence ID" value="NZ_JRYR02000001.1"/>
</dbReference>
<dbReference type="OrthoDB" id="978137at2"/>
<dbReference type="EMBL" id="JRYR02000001">
    <property type="protein sequence ID" value="OHX64853.1"/>
    <property type="molecule type" value="Genomic_DNA"/>
</dbReference>
<gene>
    <name evidence="2" type="ORF">NH26_00100</name>
</gene>
<evidence type="ECO:0000313" key="3">
    <source>
        <dbReference type="Proteomes" id="UP000179797"/>
    </source>
</evidence>
<protein>
    <submittedName>
        <fullName evidence="2">Uncharacterized protein</fullName>
    </submittedName>
</protein>
<dbReference type="AlphaFoldDB" id="A0A1S1YVG6"/>
<sequence>MNVRIAIGLVLLGAAILIYGVSAPKVNNEADALEKAILNQDNLHIVEGVVDSSNFLIESFLVIASKEEFTGAGKHNGFKSVEKKVQDLKVKTPKGIELLVFDQVPWRGEDVAHILLEEKTSSNAPIQWLGLRQGGRIIAVGEKQNDKVYVKYAYAGDLKDYLNLLEEGSKVLNIVCAILAFIGLPLFLWGVIKK</sequence>
<keyword evidence="1" id="KW-0472">Membrane</keyword>